<sequence length="306" mass="34290">MTDAMITATLRGDKFSSTFTEVPHHNTLGLRNGEQLRLFHLAVQNSRFNYTGLMKFLKRNVGRYVFSRAEIEDYKTNDAVEDIALDAVNLMRSKQDGMGLGEILLYVLLEQVLEAPKVLSKIELSQAQGQAHSRCDAIHLLQPDGKRLTTSIVFGTSSVIGNMNDAIDAAFERVVDIEKNRQVEVQLAEQTVFTKTLDSQTAQQVKDLLVPRPGGVPEFDMAFSIFLCYNHGLNPRNYSNEQYRVQLASKMQIDIAAHAQYMADKINQLNLDSYAFYIYLLPLDNVDTDVTTIMDGMTNGTGGDHV</sequence>
<proteinExistence type="predicted"/>
<evidence type="ECO:0000259" key="1">
    <source>
        <dbReference type="Pfam" id="PF08878"/>
    </source>
</evidence>
<protein>
    <submittedName>
        <fullName evidence="2">DUF1837 domain-containing protein</fullName>
    </submittedName>
</protein>
<dbReference type="AlphaFoldDB" id="A0A7Y0YI15"/>
<dbReference type="Pfam" id="PF08878">
    <property type="entry name" value="HamA"/>
    <property type="match status" value="1"/>
</dbReference>
<gene>
    <name evidence="2" type="ORF">HHJ77_06595</name>
</gene>
<comment type="caution">
    <text evidence="2">The sequence shown here is derived from an EMBL/GenBank/DDBJ whole genome shotgun (WGS) entry which is preliminary data.</text>
</comment>
<feature type="domain" description="Anti-bacteriophage protein A/HamA C-terminal" evidence="1">
    <location>
        <begin position="22"/>
        <end position="295"/>
    </location>
</feature>
<accession>A0A7Y0YI15</accession>
<organism evidence="2 3">
    <name type="scientific">Mobiluncus mulieris</name>
    <dbReference type="NCBI Taxonomy" id="2052"/>
    <lineage>
        <taxon>Bacteria</taxon>
        <taxon>Bacillati</taxon>
        <taxon>Actinomycetota</taxon>
        <taxon>Actinomycetes</taxon>
        <taxon>Actinomycetales</taxon>
        <taxon>Actinomycetaceae</taxon>
        <taxon>Mobiluncus</taxon>
    </lineage>
</organism>
<dbReference type="Proteomes" id="UP000575397">
    <property type="component" value="Unassembled WGS sequence"/>
</dbReference>
<evidence type="ECO:0000313" key="3">
    <source>
        <dbReference type="Proteomes" id="UP000575397"/>
    </source>
</evidence>
<dbReference type="RefSeq" id="WP_169762729.1">
    <property type="nucleotide sequence ID" value="NZ_JABCUQ010000001.1"/>
</dbReference>
<dbReference type="InterPro" id="IPR014976">
    <property type="entry name" value="AbpA_HamA_C"/>
</dbReference>
<reference evidence="2 3" key="1">
    <citation type="submission" date="2020-04" db="EMBL/GenBank/DDBJ databases">
        <title>Antimicrobial susceptibility and clonality of vaginal-derived multi-drug resistant Mobiluncus isolates in China.</title>
        <authorList>
            <person name="Zhang X."/>
        </authorList>
    </citation>
    <scope>NUCLEOTIDE SEQUENCE [LARGE SCALE GENOMIC DNA]</scope>
    <source>
        <strain evidence="2 3">12</strain>
    </source>
</reference>
<evidence type="ECO:0000313" key="2">
    <source>
        <dbReference type="EMBL" id="NMX03597.1"/>
    </source>
</evidence>
<dbReference type="EMBL" id="JABCUS010000012">
    <property type="protein sequence ID" value="NMX03597.1"/>
    <property type="molecule type" value="Genomic_DNA"/>
</dbReference>
<name>A0A7Y0YI15_9ACTO</name>